<keyword evidence="1" id="KW-1133">Transmembrane helix</keyword>
<keyword evidence="4" id="KW-1185">Reference proteome</keyword>
<dbReference type="Proteomes" id="UP001143307">
    <property type="component" value="Unassembled WGS sequence"/>
</dbReference>
<name>A0ABT3SVZ0_9GAMM</name>
<keyword evidence="2" id="KW-0732">Signal</keyword>
<feature type="transmembrane region" description="Helical" evidence="1">
    <location>
        <begin position="51"/>
        <end position="72"/>
    </location>
</feature>
<proteinExistence type="predicted"/>
<dbReference type="EMBL" id="SHNP01000003">
    <property type="protein sequence ID" value="MCX2973775.1"/>
    <property type="molecule type" value="Genomic_DNA"/>
</dbReference>
<accession>A0ABT3SVZ0</accession>
<reference evidence="3" key="1">
    <citation type="submission" date="2019-02" db="EMBL/GenBank/DDBJ databases">
        <authorList>
            <person name="Li S.-H."/>
        </authorList>
    </citation>
    <scope>NUCLEOTIDE SEQUENCE</scope>
    <source>
        <strain evidence="3">IMCC8485</strain>
    </source>
</reference>
<feature type="chain" id="PRO_5046114410" description="Cation/multidrug efflux pump" evidence="2">
    <location>
        <begin position="28"/>
        <end position="118"/>
    </location>
</feature>
<keyword evidence="1" id="KW-0472">Membrane</keyword>
<dbReference type="RefSeq" id="WP_007229989.1">
    <property type="nucleotide sequence ID" value="NZ_SHNP01000003.1"/>
</dbReference>
<comment type="caution">
    <text evidence="3">The sequence shown here is derived from an EMBL/GenBank/DDBJ whole genome shotgun (WGS) entry which is preliminary data.</text>
</comment>
<evidence type="ECO:0000313" key="4">
    <source>
        <dbReference type="Proteomes" id="UP001143307"/>
    </source>
</evidence>
<feature type="signal peptide" evidence="2">
    <location>
        <begin position="1"/>
        <end position="27"/>
    </location>
</feature>
<gene>
    <name evidence="3" type="ORF">EYC87_09315</name>
</gene>
<evidence type="ECO:0000256" key="2">
    <source>
        <dbReference type="SAM" id="SignalP"/>
    </source>
</evidence>
<protein>
    <recommendedName>
        <fullName evidence="5">Cation/multidrug efflux pump</fullName>
    </recommendedName>
</protein>
<sequence>MKKTVGAKRLVIALMISCLLIPQSLLAAKAVDESPNEWAMVGDLLVARPVGLVMTVGGAAVWLVSLPFTLLAGHAGEAAETLVIGPGATTFMRCLGCRNTGYTNKDVDSIRASRAARE</sequence>
<evidence type="ECO:0000256" key="1">
    <source>
        <dbReference type="SAM" id="Phobius"/>
    </source>
</evidence>
<organism evidence="3 4">
    <name type="scientific">Candidatus Seongchinamella marina</name>
    <dbReference type="NCBI Taxonomy" id="2518990"/>
    <lineage>
        <taxon>Bacteria</taxon>
        <taxon>Pseudomonadati</taxon>
        <taxon>Pseudomonadota</taxon>
        <taxon>Gammaproteobacteria</taxon>
        <taxon>Cellvibrionales</taxon>
        <taxon>Halieaceae</taxon>
        <taxon>Seongchinamella</taxon>
    </lineage>
</organism>
<evidence type="ECO:0008006" key="5">
    <source>
        <dbReference type="Google" id="ProtNLM"/>
    </source>
</evidence>
<keyword evidence="1" id="KW-0812">Transmembrane</keyword>
<evidence type="ECO:0000313" key="3">
    <source>
        <dbReference type="EMBL" id="MCX2973775.1"/>
    </source>
</evidence>